<dbReference type="PIRSF" id="PIRSF004553">
    <property type="entry name" value="CHP00095"/>
    <property type="match status" value="1"/>
</dbReference>
<comment type="catalytic activity">
    <reaction evidence="3">
        <text>guanosine(966) in 16S rRNA + S-adenosyl-L-methionine = N(2)-methylguanosine(966) in 16S rRNA + S-adenosyl-L-homocysteine + H(+)</text>
        <dbReference type="Rhea" id="RHEA:23548"/>
        <dbReference type="Rhea" id="RHEA-COMP:10211"/>
        <dbReference type="Rhea" id="RHEA-COMP:10212"/>
        <dbReference type="ChEBI" id="CHEBI:15378"/>
        <dbReference type="ChEBI" id="CHEBI:57856"/>
        <dbReference type="ChEBI" id="CHEBI:59789"/>
        <dbReference type="ChEBI" id="CHEBI:74269"/>
        <dbReference type="ChEBI" id="CHEBI:74481"/>
        <dbReference type="EC" id="2.1.1.171"/>
    </reaction>
</comment>
<proteinExistence type="inferred from homology"/>
<dbReference type="AlphaFoldDB" id="A0A8E4GHY3"/>
<keyword evidence="5" id="KW-1185">Reference proteome</keyword>
<dbReference type="KEGG" id="ptf:PROFFT_A_06370"/>
<dbReference type="Pfam" id="PF03602">
    <property type="entry name" value="Cons_hypoth95"/>
    <property type="match status" value="1"/>
</dbReference>
<evidence type="ECO:0000313" key="5">
    <source>
        <dbReference type="Proteomes" id="UP000683585"/>
    </source>
</evidence>
<dbReference type="PANTHER" id="PTHR43542">
    <property type="entry name" value="METHYLTRANSFERASE"/>
    <property type="match status" value="1"/>
</dbReference>
<keyword evidence="3" id="KW-0698">rRNA processing</keyword>
<sequence length="197" mass="22458">MKKRYVSQNSRKIRIISGLWRGRKFSTPDMPGLRPTKDRIRETLFNWLAPVIKGTRCLDCFAGSGSLGFEALSRHAAHATLLEYNHIIAAQLKKNVALINTDKVTVQHTDALKWLLCPGIPYHVAFLDPPFRKGLLPETVMLLENNGWLTEHAYIYVESETENSPKNIPLHWNVYRKKVSGQVSYSLYKRGALIQGK</sequence>
<dbReference type="InterPro" id="IPR004398">
    <property type="entry name" value="RNA_MeTrfase_RsmD"/>
</dbReference>
<organism evidence="4 5">
    <name type="scientific">Candidatus Profftia tarda</name>
    <dbReference type="NCBI Taxonomy" id="1177216"/>
    <lineage>
        <taxon>Bacteria</taxon>
        <taxon>Pseudomonadati</taxon>
        <taxon>Pseudomonadota</taxon>
        <taxon>Gammaproteobacteria</taxon>
        <taxon>Enterobacterales</taxon>
        <taxon>Enterobacteriaceae</taxon>
        <taxon>Candidatus Profftia</taxon>
    </lineage>
</organism>
<dbReference type="Proteomes" id="UP000683585">
    <property type="component" value="Chromosome"/>
</dbReference>
<dbReference type="EC" id="2.1.1.171" evidence="3"/>
<name>A0A8E4GHY3_9ENTR</name>
<dbReference type="GO" id="GO:0052913">
    <property type="term" value="F:16S rRNA (guanine(966)-N(2))-methyltransferase activity"/>
    <property type="evidence" value="ECO:0007669"/>
    <property type="project" value="UniProtKB-EC"/>
</dbReference>
<comment type="similarity">
    <text evidence="3">Belongs to the methyltransferase superfamily. RsmD family.</text>
</comment>
<evidence type="ECO:0000313" key="4">
    <source>
        <dbReference type="EMBL" id="CAD6512652.1"/>
    </source>
</evidence>
<dbReference type="EMBL" id="LR890047">
    <property type="protein sequence ID" value="CAD6512652.1"/>
    <property type="molecule type" value="Genomic_DNA"/>
</dbReference>
<comment type="function">
    <text evidence="3">Specifically methylates the guanine in position 966 of 16S rRNA in the assembled 30S particle.</text>
</comment>
<accession>A0A8E4GHY3</accession>
<evidence type="ECO:0000256" key="2">
    <source>
        <dbReference type="ARBA" id="ARBA00022679"/>
    </source>
</evidence>
<protein>
    <recommendedName>
        <fullName evidence="3">Ribosomal RNA small subunit methyltransferase D</fullName>
        <ecNumber evidence="3">2.1.1.171</ecNumber>
    </recommendedName>
</protein>
<evidence type="ECO:0000256" key="1">
    <source>
        <dbReference type="ARBA" id="ARBA00022603"/>
    </source>
</evidence>
<gene>
    <name evidence="4" type="primary">rsmD</name>
    <name evidence="4" type="ORF">PROFFT_A_06370</name>
</gene>
<dbReference type="NCBIfam" id="TIGR00095">
    <property type="entry name" value="16S rRNA (guanine(966)-N(2))-methyltransferase RsmD"/>
    <property type="match status" value="1"/>
</dbReference>
<reference evidence="4" key="1">
    <citation type="submission" date="2020-10" db="EMBL/GenBank/DDBJ databases">
        <authorList>
            <person name="Szabo G."/>
        </authorList>
    </citation>
    <scope>NUCLEOTIDE SEQUENCE</scope>
    <source>
        <strain evidence="4">PROFFT</strain>
    </source>
</reference>
<keyword evidence="1 3" id="KW-0489">Methyltransferase</keyword>
<keyword evidence="3" id="KW-0949">S-adenosyl-L-methionine</keyword>
<dbReference type="CDD" id="cd02440">
    <property type="entry name" value="AdoMet_MTases"/>
    <property type="match status" value="1"/>
</dbReference>
<dbReference type="PANTHER" id="PTHR43542:SF1">
    <property type="entry name" value="METHYLTRANSFERASE"/>
    <property type="match status" value="1"/>
</dbReference>
<dbReference type="RefSeq" id="WP_216782389.1">
    <property type="nucleotide sequence ID" value="NZ_LR890047.1"/>
</dbReference>
<keyword evidence="2 3" id="KW-0808">Transferase</keyword>
<evidence type="ECO:0000256" key="3">
    <source>
        <dbReference type="PIRNR" id="PIRNR004553"/>
    </source>
</evidence>